<accession>A0A6A6BPH9</accession>
<reference evidence="2" key="1">
    <citation type="journal article" date="2020" name="Stud. Mycol.">
        <title>101 Dothideomycetes genomes: a test case for predicting lifestyles and emergence of pathogens.</title>
        <authorList>
            <person name="Haridas S."/>
            <person name="Albert R."/>
            <person name="Binder M."/>
            <person name="Bloem J."/>
            <person name="Labutti K."/>
            <person name="Salamov A."/>
            <person name="Andreopoulos B."/>
            <person name="Baker S."/>
            <person name="Barry K."/>
            <person name="Bills G."/>
            <person name="Bluhm B."/>
            <person name="Cannon C."/>
            <person name="Castanera R."/>
            <person name="Culley D."/>
            <person name="Daum C."/>
            <person name="Ezra D."/>
            <person name="Gonzalez J."/>
            <person name="Henrissat B."/>
            <person name="Kuo A."/>
            <person name="Liang C."/>
            <person name="Lipzen A."/>
            <person name="Lutzoni F."/>
            <person name="Magnuson J."/>
            <person name="Mondo S."/>
            <person name="Nolan M."/>
            <person name="Ohm R."/>
            <person name="Pangilinan J."/>
            <person name="Park H.-J."/>
            <person name="Ramirez L."/>
            <person name="Alfaro M."/>
            <person name="Sun H."/>
            <person name="Tritt A."/>
            <person name="Yoshinaga Y."/>
            <person name="Zwiers L.-H."/>
            <person name="Turgeon B."/>
            <person name="Goodwin S."/>
            <person name="Spatafora J."/>
            <person name="Crous P."/>
            <person name="Grigoriev I."/>
        </authorList>
    </citation>
    <scope>NUCLEOTIDE SEQUENCE</scope>
    <source>
        <strain evidence="2">CBS 121167</strain>
    </source>
</reference>
<feature type="compositionally biased region" description="Gly residues" evidence="1">
    <location>
        <begin position="81"/>
        <end position="90"/>
    </location>
</feature>
<dbReference type="GeneID" id="54301348"/>
<protein>
    <submittedName>
        <fullName evidence="2">Uncharacterized protein</fullName>
    </submittedName>
</protein>
<evidence type="ECO:0000313" key="3">
    <source>
        <dbReference type="Proteomes" id="UP000799438"/>
    </source>
</evidence>
<sequence length="90" mass="9756">MKAPESNGKNENQPENKSKYKKPPENKNKDKNPPKMEATEDEEDDDRLLGEIMRPLTEDDTKEAPIYDDIGIIRTPKEGEGGGGGGGGGG</sequence>
<evidence type="ECO:0000313" key="2">
    <source>
        <dbReference type="EMBL" id="KAF2146039.1"/>
    </source>
</evidence>
<feature type="compositionally biased region" description="Basic and acidic residues" evidence="1">
    <location>
        <begin position="12"/>
        <end position="38"/>
    </location>
</feature>
<feature type="region of interest" description="Disordered" evidence="1">
    <location>
        <begin position="1"/>
        <end position="90"/>
    </location>
</feature>
<feature type="compositionally biased region" description="Basic and acidic residues" evidence="1">
    <location>
        <begin position="56"/>
        <end position="65"/>
    </location>
</feature>
<dbReference type="Proteomes" id="UP000799438">
    <property type="component" value="Unassembled WGS sequence"/>
</dbReference>
<evidence type="ECO:0000256" key="1">
    <source>
        <dbReference type="SAM" id="MobiDB-lite"/>
    </source>
</evidence>
<gene>
    <name evidence="2" type="ORF">K452DRAFT_315301</name>
</gene>
<organism evidence="2 3">
    <name type="scientific">Aplosporella prunicola CBS 121167</name>
    <dbReference type="NCBI Taxonomy" id="1176127"/>
    <lineage>
        <taxon>Eukaryota</taxon>
        <taxon>Fungi</taxon>
        <taxon>Dikarya</taxon>
        <taxon>Ascomycota</taxon>
        <taxon>Pezizomycotina</taxon>
        <taxon>Dothideomycetes</taxon>
        <taxon>Dothideomycetes incertae sedis</taxon>
        <taxon>Botryosphaeriales</taxon>
        <taxon>Aplosporellaceae</taxon>
        <taxon>Aplosporella</taxon>
    </lineage>
</organism>
<dbReference type="EMBL" id="ML995476">
    <property type="protein sequence ID" value="KAF2146039.1"/>
    <property type="molecule type" value="Genomic_DNA"/>
</dbReference>
<name>A0A6A6BPH9_9PEZI</name>
<dbReference type="AlphaFoldDB" id="A0A6A6BPH9"/>
<dbReference type="RefSeq" id="XP_033401751.1">
    <property type="nucleotide sequence ID" value="XM_033543851.1"/>
</dbReference>
<proteinExistence type="predicted"/>
<keyword evidence="3" id="KW-1185">Reference proteome</keyword>